<reference evidence="2" key="1">
    <citation type="submission" date="2020-09" db="EMBL/GenBank/DDBJ databases">
        <title>Secondary metabolite and genome analysis of marine Streptomyces chumphonensis KK1-2T.</title>
        <authorList>
            <person name="Phongsopitanun W."/>
            <person name="Kanchanasin P."/>
            <person name="Pittayakhajonwut P."/>
            <person name="Suwanborirux K."/>
            <person name="Tanasupawat S."/>
        </authorList>
    </citation>
    <scope>NUCLEOTIDE SEQUENCE</scope>
    <source>
        <strain evidence="2">KK1-2</strain>
    </source>
</reference>
<dbReference type="Pfam" id="PF04149">
    <property type="entry name" value="DUF397"/>
    <property type="match status" value="1"/>
</dbReference>
<accession>A0A927EV66</accession>
<name>A0A927EV66_9ACTN</name>
<evidence type="ECO:0000259" key="1">
    <source>
        <dbReference type="Pfam" id="PF04149"/>
    </source>
</evidence>
<proteinExistence type="predicted"/>
<dbReference type="InterPro" id="IPR007278">
    <property type="entry name" value="DUF397"/>
</dbReference>
<sequence length="69" mass="7112">MNTAKELAVSWRKSSYSSSNGGNCLEVGVGIPGVIPVRDSKDPNGPALSFTAGDWSAFVAGVSSDQLKP</sequence>
<dbReference type="AlphaFoldDB" id="A0A927EV66"/>
<keyword evidence="3" id="KW-1185">Reference proteome</keyword>
<dbReference type="RefSeq" id="WP_191207721.1">
    <property type="nucleotide sequence ID" value="NZ_BAABKL010000039.1"/>
</dbReference>
<evidence type="ECO:0000313" key="2">
    <source>
        <dbReference type="EMBL" id="MBD3930444.1"/>
    </source>
</evidence>
<feature type="domain" description="DUF397" evidence="1">
    <location>
        <begin position="10"/>
        <end position="62"/>
    </location>
</feature>
<evidence type="ECO:0000313" key="3">
    <source>
        <dbReference type="Proteomes" id="UP000632289"/>
    </source>
</evidence>
<gene>
    <name evidence="2" type="ORF">IF129_02485</name>
</gene>
<comment type="caution">
    <text evidence="2">The sequence shown here is derived from an EMBL/GenBank/DDBJ whole genome shotgun (WGS) entry which is preliminary data.</text>
</comment>
<dbReference type="EMBL" id="JACXYU010000001">
    <property type="protein sequence ID" value="MBD3930444.1"/>
    <property type="molecule type" value="Genomic_DNA"/>
</dbReference>
<protein>
    <submittedName>
        <fullName evidence="2">DUF397 domain-containing protein</fullName>
    </submittedName>
</protein>
<organism evidence="2 3">
    <name type="scientific">Streptomyces chumphonensis</name>
    <dbReference type="NCBI Taxonomy" id="1214925"/>
    <lineage>
        <taxon>Bacteria</taxon>
        <taxon>Bacillati</taxon>
        <taxon>Actinomycetota</taxon>
        <taxon>Actinomycetes</taxon>
        <taxon>Kitasatosporales</taxon>
        <taxon>Streptomycetaceae</taxon>
        <taxon>Streptomyces</taxon>
    </lineage>
</organism>
<dbReference type="Proteomes" id="UP000632289">
    <property type="component" value="Unassembled WGS sequence"/>
</dbReference>